<feature type="chain" id="PRO_5009744110" evidence="1">
    <location>
        <begin position="21"/>
        <end position="135"/>
    </location>
</feature>
<name>A0A078KYH0_9GAMM</name>
<dbReference type="Proteomes" id="UP000044071">
    <property type="component" value="Unassembled WGS sequence"/>
</dbReference>
<keyword evidence="3" id="KW-1185">Reference proteome</keyword>
<dbReference type="RefSeq" id="WP_043873255.1">
    <property type="nucleotide sequence ID" value="NZ_CCVW01000001.1"/>
</dbReference>
<dbReference type="EMBL" id="CCSB01000001">
    <property type="protein sequence ID" value="CDZ76798.1"/>
    <property type="molecule type" value="Genomic_DNA"/>
</dbReference>
<proteinExistence type="predicted"/>
<organism evidence="2 3">
    <name type="scientific">Legionella massiliensis</name>
    <dbReference type="NCBI Taxonomy" id="1034943"/>
    <lineage>
        <taxon>Bacteria</taxon>
        <taxon>Pseudomonadati</taxon>
        <taxon>Pseudomonadota</taxon>
        <taxon>Gammaproteobacteria</taxon>
        <taxon>Legionellales</taxon>
        <taxon>Legionellaceae</taxon>
        <taxon>Legionella</taxon>
    </lineage>
</organism>
<accession>A0A078KYH0</accession>
<reference evidence="2 3" key="1">
    <citation type="submission" date="2014-06" db="EMBL/GenBank/DDBJ databases">
        <authorList>
            <person name="Urmite Genomes Urmite Genomes"/>
        </authorList>
    </citation>
    <scope>NUCLEOTIDE SEQUENCE [LARGE SCALE GENOMIC DNA]</scope>
</reference>
<keyword evidence="1" id="KW-0732">Signal</keyword>
<evidence type="ECO:0000256" key="1">
    <source>
        <dbReference type="SAM" id="SignalP"/>
    </source>
</evidence>
<sequence>MNKLKITLIASALWTSVVSAAPSCDGLIIRLRNNLLDDLLMTTNNLTGAAIQPKFFEKLKGKSEQILTINGTSEEVPMAGEIVLYTITLPSRVIKIQYTLENKLAYCEHTDKSIQSDYIVQKNRNIGEVQYSINN</sequence>
<protein>
    <submittedName>
        <fullName evidence="2">Uncharacterized protein</fullName>
    </submittedName>
</protein>
<dbReference type="AlphaFoldDB" id="A0A078KYH0"/>
<evidence type="ECO:0000313" key="2">
    <source>
        <dbReference type="EMBL" id="CDZ76798.1"/>
    </source>
</evidence>
<gene>
    <name evidence="2" type="ORF">BN59_01074</name>
</gene>
<dbReference type="eggNOG" id="ENOG5032JKA">
    <property type="taxonomic scope" value="Bacteria"/>
</dbReference>
<dbReference type="OrthoDB" id="5640969at2"/>
<feature type="signal peptide" evidence="1">
    <location>
        <begin position="1"/>
        <end position="20"/>
    </location>
</feature>
<evidence type="ECO:0000313" key="3">
    <source>
        <dbReference type="Proteomes" id="UP000044071"/>
    </source>
</evidence>